<dbReference type="Gene3D" id="3.40.50.300">
    <property type="entry name" value="P-loop containing nucleotide triphosphate hydrolases"/>
    <property type="match status" value="1"/>
</dbReference>
<reference evidence="2" key="1">
    <citation type="submission" date="2019-02" db="EMBL/GenBank/DDBJ databases">
        <authorList>
            <person name="Gruber-Vodicka R. H."/>
            <person name="Seah K. B. B."/>
        </authorList>
    </citation>
    <scope>NUCLEOTIDE SEQUENCE</scope>
    <source>
        <strain evidence="2">BECK_BY7</strain>
    </source>
</reference>
<evidence type="ECO:0000259" key="1">
    <source>
        <dbReference type="PROSITE" id="PS51462"/>
    </source>
</evidence>
<dbReference type="SUPFAM" id="SSF55811">
    <property type="entry name" value="Nudix"/>
    <property type="match status" value="1"/>
</dbReference>
<sequence>MDEKQTIKAIEELEALSQSVLDLKNKVIPRRPIVIEFCGAPKSGKTSCVNSLNLFLRRNKFRTHILSERASICPVQNKYDPYFNIWTVSSAIAELSEVLSNHAKDYDVVIMDRGIFDALCWFNWLLKRKKFDELNFKGIEYFLTMSRWRSVIDFVYVFTADPEVSLKREFSTLLTRKMGSIMHPDILASYKKTLEESQRKYSDVFKTIERIDTSEMELNIVNYRVTKSILDILERNTSEKIGYLSMDIVSSQKNIWFPFKEIDIPLNLEFDTRPDVEEDDTKLQPIPILVITNEEKTKVLVVKKNRNQTPTDSPESQKLLLYFGGHIREEDRVESEGEDLLSVSRYALHREVKEETGVDYYPDREYSPICIWDASNNRSRKHLAMCYVMKTDLDTLKPKIDKNEFASSASTISGRVLDIQEIAKRHQELEMWSRVIWEEILDTTSKEQVEINF</sequence>
<accession>A0A450WQE2</accession>
<gene>
    <name evidence="2" type="ORF">BECKLFY1418C_GA0070996_10557</name>
</gene>
<evidence type="ECO:0000313" key="2">
    <source>
        <dbReference type="EMBL" id="VFK19209.1"/>
    </source>
</evidence>
<dbReference type="PROSITE" id="PS51462">
    <property type="entry name" value="NUDIX"/>
    <property type="match status" value="1"/>
</dbReference>
<proteinExistence type="predicted"/>
<dbReference type="EMBL" id="CAADFN010000055">
    <property type="protein sequence ID" value="VFK19209.1"/>
    <property type="molecule type" value="Genomic_DNA"/>
</dbReference>
<name>A0A450WQE2_9GAMM</name>
<feature type="domain" description="Nudix hydrolase" evidence="1">
    <location>
        <begin position="281"/>
        <end position="439"/>
    </location>
</feature>
<dbReference type="InterPro" id="IPR027417">
    <property type="entry name" value="P-loop_NTPase"/>
</dbReference>
<dbReference type="SUPFAM" id="SSF52540">
    <property type="entry name" value="P-loop containing nucleoside triphosphate hydrolases"/>
    <property type="match status" value="1"/>
</dbReference>
<protein>
    <submittedName>
        <fullName evidence="2">Predicted phosphoesterase, NUDIX family</fullName>
    </submittedName>
</protein>
<dbReference type="InterPro" id="IPR000086">
    <property type="entry name" value="NUDIX_hydrolase_dom"/>
</dbReference>
<dbReference type="Gene3D" id="3.90.79.10">
    <property type="entry name" value="Nucleoside Triphosphate Pyrophosphohydrolase"/>
    <property type="match status" value="1"/>
</dbReference>
<dbReference type="AlphaFoldDB" id="A0A450WQE2"/>
<dbReference type="InterPro" id="IPR015797">
    <property type="entry name" value="NUDIX_hydrolase-like_dom_sf"/>
</dbReference>
<organism evidence="2">
    <name type="scientific">Candidatus Kentrum sp. LFY</name>
    <dbReference type="NCBI Taxonomy" id="2126342"/>
    <lineage>
        <taxon>Bacteria</taxon>
        <taxon>Pseudomonadati</taxon>
        <taxon>Pseudomonadota</taxon>
        <taxon>Gammaproteobacteria</taxon>
        <taxon>Candidatus Kentrum</taxon>
    </lineage>
</organism>
<dbReference type="GO" id="GO:0003824">
    <property type="term" value="F:catalytic activity"/>
    <property type="evidence" value="ECO:0007669"/>
    <property type="project" value="UniProtKB-ARBA"/>
</dbReference>